<dbReference type="PANTHER" id="PTHR43710">
    <property type="entry name" value="2-HYDROXYACYL-COA LYASE"/>
    <property type="match status" value="1"/>
</dbReference>
<keyword evidence="5" id="KW-1185">Reference proteome</keyword>
<dbReference type="SUPFAM" id="SSF52518">
    <property type="entry name" value="Thiamin diphosphate-binding fold (THDP-binding)"/>
    <property type="match status" value="2"/>
</dbReference>
<sequence length="727" mass="78656">MAERSFASEVKLLRLGEGEQFRGEGILAVTKALLQSGVSYVAGYQGAPISHLMDVLTDANDILQELGVRFEHSASEATATATLGASVNYPLRGAVTFKSTVGTNVASDALANLASGGVTGGALLIVGEDYGEGSSIMQERSHAFAMKSQVWLLDPRPNLPSIVNAVEQGFELSEASNTPVMLELRIRACHVHGSFTAKANKRPAFTLKDAIEAPLRDVNRIVLPPASYLHEQEKISRRWPAAVRFIQERGLNEFFAADAQEFGIVLQGGLYNAVLRALELLGLADAFGNSAIPLYVLNVTYPLVDAEFTRFCAGKRAILLVEEGQPDFIEQAVNSMLRKADVQTRVHGKDLLPMAGEYTGAVVVKAVARFVESYAPQLLAGRELPLAARPAPLPALPNGDPKVFAIQQAAAEVQPRPPSFCTGCPERPIFTAMKLIERELGQHHVSCDIGCHLFSILPPFNIGATTMGYGLGWAGASAFNTRETDKRTISIMGDGGFWHNGLTSGVGNAVFNQTDNLLLVVDNGYSAATGGQDLPSSRAANTLRNTNNPIEKAVRGVGVDWVRTVDNTYSLERMRDALRDALTTKQKGPKVIVAQSECMLNKQRRIRPLIKKRIAGGERVVRERFGIDPETCTGDHSCIRLSGCPSLTVKPNPDPLRRDPIATVIDSCVGCGLCGEVAHAAVLCPSFYRAEIINNPSRWDRFKARLRGAVIGWLQARIERRLEGLAA</sequence>
<dbReference type="Proteomes" id="UP001596037">
    <property type="component" value="Unassembled WGS sequence"/>
</dbReference>
<keyword evidence="2" id="KW-0560">Oxidoreductase</keyword>
<dbReference type="PANTHER" id="PTHR43710:SF5">
    <property type="entry name" value="INDOLEPYRUVATE FERREDOXIN OXIDOREDUCTASE ALPHA SUBUNIT"/>
    <property type="match status" value="1"/>
</dbReference>
<accession>A0ABW0NEQ3</accession>
<evidence type="ECO:0000256" key="1">
    <source>
        <dbReference type="ARBA" id="ARBA00022723"/>
    </source>
</evidence>
<dbReference type="RefSeq" id="WP_376849829.1">
    <property type="nucleotide sequence ID" value="NZ_JBHSMF010000006.1"/>
</dbReference>
<proteinExistence type="predicted"/>
<dbReference type="Pfam" id="PF02775">
    <property type="entry name" value="TPP_enzyme_C"/>
    <property type="match status" value="1"/>
</dbReference>
<dbReference type="CDD" id="cd02008">
    <property type="entry name" value="TPP_IOR_alpha"/>
    <property type="match status" value="1"/>
</dbReference>
<dbReference type="InterPro" id="IPR002880">
    <property type="entry name" value="Pyrv_Fd/Flavodoxin_OxRdtase_N"/>
</dbReference>
<evidence type="ECO:0000313" key="4">
    <source>
        <dbReference type="EMBL" id="MFC5497752.1"/>
    </source>
</evidence>
<dbReference type="EMBL" id="JBHSMF010000006">
    <property type="protein sequence ID" value="MFC5497752.1"/>
    <property type="molecule type" value="Genomic_DNA"/>
</dbReference>
<dbReference type="InterPro" id="IPR045025">
    <property type="entry name" value="HACL1-like"/>
</dbReference>
<name>A0ABW0NEQ3_9BURK</name>
<feature type="domain" description="4Fe-4S ferredoxin-type" evidence="3">
    <location>
        <begin position="623"/>
        <end position="654"/>
    </location>
</feature>
<dbReference type="InterPro" id="IPR017896">
    <property type="entry name" value="4Fe4S_Fe-S-bd"/>
</dbReference>
<dbReference type="Gene3D" id="3.40.50.970">
    <property type="match status" value="2"/>
</dbReference>
<dbReference type="InterPro" id="IPR029061">
    <property type="entry name" value="THDP-binding"/>
</dbReference>
<reference evidence="5" key="1">
    <citation type="journal article" date="2019" name="Int. J. Syst. Evol. Microbiol.">
        <title>The Global Catalogue of Microorganisms (GCM) 10K type strain sequencing project: providing services to taxonomists for standard genome sequencing and annotation.</title>
        <authorList>
            <consortium name="The Broad Institute Genomics Platform"/>
            <consortium name="The Broad Institute Genome Sequencing Center for Infectious Disease"/>
            <person name="Wu L."/>
            <person name="Ma J."/>
        </authorList>
    </citation>
    <scope>NUCLEOTIDE SEQUENCE [LARGE SCALE GENOMIC DNA]</scope>
    <source>
        <strain evidence="5">CCUG 57401</strain>
    </source>
</reference>
<keyword evidence="1" id="KW-0479">Metal-binding</keyword>
<dbReference type="InterPro" id="IPR011766">
    <property type="entry name" value="TPP_enzyme_TPP-bd"/>
</dbReference>
<dbReference type="PROSITE" id="PS51379">
    <property type="entry name" value="4FE4S_FER_2"/>
    <property type="match status" value="1"/>
</dbReference>
<dbReference type="CDD" id="cd07034">
    <property type="entry name" value="TPP_PYR_PFOR_IOR-alpha_like"/>
    <property type="match status" value="1"/>
</dbReference>
<evidence type="ECO:0000259" key="3">
    <source>
        <dbReference type="PROSITE" id="PS51379"/>
    </source>
</evidence>
<evidence type="ECO:0000256" key="2">
    <source>
        <dbReference type="ARBA" id="ARBA00023002"/>
    </source>
</evidence>
<evidence type="ECO:0000313" key="5">
    <source>
        <dbReference type="Proteomes" id="UP001596037"/>
    </source>
</evidence>
<comment type="caution">
    <text evidence="4">The sequence shown here is derived from an EMBL/GenBank/DDBJ whole genome shotgun (WGS) entry which is preliminary data.</text>
</comment>
<protein>
    <submittedName>
        <fullName evidence="4">Thiamine pyrophosphate-dependent enzyme</fullName>
    </submittedName>
</protein>
<organism evidence="4 5">
    <name type="scientific">Caenimonas terrae</name>
    <dbReference type="NCBI Taxonomy" id="696074"/>
    <lineage>
        <taxon>Bacteria</taxon>
        <taxon>Pseudomonadati</taxon>
        <taxon>Pseudomonadota</taxon>
        <taxon>Betaproteobacteria</taxon>
        <taxon>Burkholderiales</taxon>
        <taxon>Comamonadaceae</taxon>
        <taxon>Caenimonas</taxon>
    </lineage>
</organism>
<gene>
    <name evidence="4" type="ORF">ACFPOE_09420</name>
</gene>